<dbReference type="PROSITE" id="PS51318">
    <property type="entry name" value="TAT"/>
    <property type="match status" value="1"/>
</dbReference>
<accession>A0A482T6Q2</accession>
<dbReference type="AlphaFoldDB" id="A0A482T6Q2"/>
<dbReference type="RefSeq" id="WP_129786087.1">
    <property type="nucleotide sequence ID" value="NZ_RZHH01000003.1"/>
</dbReference>
<gene>
    <name evidence="1" type="ORF">ELS19_16980</name>
</gene>
<reference evidence="1 2" key="1">
    <citation type="submission" date="2018-12" db="EMBL/GenBank/DDBJ databases">
        <title>Genome analysis provides insights into bioremediation potentialities of Halogeometricum borinquense strain N11.</title>
        <authorList>
            <person name="Najjari A."/>
            <person name="Youssef N."/>
            <person name="Fhoula I."/>
            <person name="Ben Dhia O."/>
            <person name="Mahjoubi M."/>
            <person name="Ouzari H.I."/>
            <person name="Cherif A."/>
        </authorList>
    </citation>
    <scope>NUCLEOTIDE SEQUENCE [LARGE SCALE GENOMIC DNA]</scope>
    <source>
        <strain evidence="1 2">N11</strain>
    </source>
</reference>
<dbReference type="InterPro" id="IPR006311">
    <property type="entry name" value="TAT_signal"/>
</dbReference>
<dbReference type="Proteomes" id="UP000294028">
    <property type="component" value="Unassembled WGS sequence"/>
</dbReference>
<comment type="caution">
    <text evidence="1">The sequence shown here is derived from an EMBL/GenBank/DDBJ whole genome shotgun (WGS) entry which is preliminary data.</text>
</comment>
<evidence type="ECO:0000313" key="2">
    <source>
        <dbReference type="Proteomes" id="UP000294028"/>
    </source>
</evidence>
<sequence>MGDKDRPHTNRRKVLKILGSGATVGTALSSVGGAAAAGDKQTATTLSATEQRAVTATLQKKANDYVQQEQPDGAVTTQGFPSWLPTIPSSLPFGWCVKNVPDVPNFCGSTSAQGWGEVSCNGYTFYGPKVSEDFGKGPNVKISNGNVEVSKGFEASMELSFDPMTECPYMKLSTNGAEACVGGGHCLAYAPSTVSASKLANDLWDKNKELIKEALALVGVGAAAWLVTTLDVMVTAAEVLAFAAAA</sequence>
<dbReference type="EMBL" id="RZHH01000003">
    <property type="protein sequence ID" value="RYJ08255.1"/>
    <property type="molecule type" value="Genomic_DNA"/>
</dbReference>
<proteinExistence type="predicted"/>
<organism evidence="1 2">
    <name type="scientific">Halogeometricum borinquense</name>
    <dbReference type="NCBI Taxonomy" id="60847"/>
    <lineage>
        <taxon>Archaea</taxon>
        <taxon>Methanobacteriati</taxon>
        <taxon>Methanobacteriota</taxon>
        <taxon>Stenosarchaea group</taxon>
        <taxon>Halobacteria</taxon>
        <taxon>Halobacteriales</taxon>
        <taxon>Haloferacaceae</taxon>
        <taxon>Halogeometricum</taxon>
    </lineage>
</organism>
<name>A0A482T6Q2_9EURY</name>
<protein>
    <submittedName>
        <fullName evidence="1">Uncharacterized protein</fullName>
    </submittedName>
</protein>
<evidence type="ECO:0000313" key="1">
    <source>
        <dbReference type="EMBL" id="RYJ08255.1"/>
    </source>
</evidence>